<proteinExistence type="predicted"/>
<dbReference type="Pfam" id="PF24906">
    <property type="entry name" value="Zf_WRKY19"/>
    <property type="match status" value="3"/>
</dbReference>
<gene>
    <name evidence="2" type="ORF">Ae201684_007361</name>
</gene>
<feature type="domain" description="WRKY19-like zinc finger" evidence="1">
    <location>
        <begin position="121"/>
        <end position="144"/>
    </location>
</feature>
<sequence>MHQVVLALAPQFLMSGDKYSPIPFNMPEPDGAARLLQDMQDWMFFCSDRDVVMEPLPSSPPTTVKQEPQSGTMIYCHVTSCYKMAQANGYCTAHGFGKVCKEPHCSNAAQSHGFCKGHGGGARCKFEQCTKSSQGGGFCRAHGGGKRCSVEGCTKGVQRNNKCATHGGCRRCTVPECTKSDRGGGLCDAHRKERQCKIYGCKRLGHDLGLCKPHGRRYLHDCVAQLDINREEPSDVNL</sequence>
<comment type="caution">
    <text evidence="2">The sequence shown here is derived from an EMBL/GenBank/DDBJ whole genome shotgun (WGS) entry which is preliminary data.</text>
</comment>
<dbReference type="PANTHER" id="PTHR31827:SF1">
    <property type="entry name" value="EMB|CAB89363.1"/>
    <property type="match status" value="1"/>
</dbReference>
<organism evidence="2 3">
    <name type="scientific">Aphanomyces euteiches</name>
    <dbReference type="NCBI Taxonomy" id="100861"/>
    <lineage>
        <taxon>Eukaryota</taxon>
        <taxon>Sar</taxon>
        <taxon>Stramenopiles</taxon>
        <taxon>Oomycota</taxon>
        <taxon>Saprolegniomycetes</taxon>
        <taxon>Saprolegniales</taxon>
        <taxon>Verrucalvaceae</taxon>
        <taxon>Aphanomyces</taxon>
    </lineage>
</organism>
<accession>A0A6G0X8G9</accession>
<feature type="domain" description="WRKY19-like zinc finger" evidence="1">
    <location>
        <begin position="145"/>
        <end position="168"/>
    </location>
</feature>
<feature type="domain" description="WRKY19-like zinc finger" evidence="1">
    <location>
        <begin position="170"/>
        <end position="190"/>
    </location>
</feature>
<dbReference type="Proteomes" id="UP000481153">
    <property type="component" value="Unassembled WGS sequence"/>
</dbReference>
<dbReference type="AlphaFoldDB" id="A0A6G0X8G9"/>
<keyword evidence="3" id="KW-1185">Reference proteome</keyword>
<evidence type="ECO:0000313" key="2">
    <source>
        <dbReference type="EMBL" id="KAF0736341.1"/>
    </source>
</evidence>
<dbReference type="InterPro" id="IPR056866">
    <property type="entry name" value="Znf_WRKY19"/>
</dbReference>
<name>A0A6G0X8G9_9STRA</name>
<evidence type="ECO:0000313" key="3">
    <source>
        <dbReference type="Proteomes" id="UP000481153"/>
    </source>
</evidence>
<evidence type="ECO:0000259" key="1">
    <source>
        <dbReference type="Pfam" id="PF24906"/>
    </source>
</evidence>
<dbReference type="EMBL" id="VJMJ01000089">
    <property type="protein sequence ID" value="KAF0736341.1"/>
    <property type="molecule type" value="Genomic_DNA"/>
</dbReference>
<dbReference type="VEuPathDB" id="FungiDB:AeMF1_020370"/>
<reference evidence="2 3" key="1">
    <citation type="submission" date="2019-07" db="EMBL/GenBank/DDBJ databases">
        <title>Genomics analysis of Aphanomyces spp. identifies a new class of oomycete effector associated with host adaptation.</title>
        <authorList>
            <person name="Gaulin E."/>
        </authorList>
    </citation>
    <scope>NUCLEOTIDE SEQUENCE [LARGE SCALE GENOMIC DNA]</scope>
    <source>
        <strain evidence="2 3">ATCC 201684</strain>
    </source>
</reference>
<dbReference type="PANTHER" id="PTHR31827">
    <property type="entry name" value="EMB|CAB89363.1"/>
    <property type="match status" value="1"/>
</dbReference>
<protein>
    <recommendedName>
        <fullName evidence="1">WRKY19-like zinc finger domain-containing protein</fullName>
    </recommendedName>
</protein>